<dbReference type="AlphaFoldDB" id="A0A2U8E172"/>
<evidence type="ECO:0000313" key="3">
    <source>
        <dbReference type="Proteomes" id="UP000244896"/>
    </source>
</evidence>
<evidence type="ECO:0000259" key="1">
    <source>
        <dbReference type="Pfam" id="PF07929"/>
    </source>
</evidence>
<dbReference type="KEGG" id="elut:CKA38_04315"/>
<dbReference type="InterPro" id="IPR024047">
    <property type="entry name" value="MM3350-like_sf"/>
</dbReference>
<name>A0A2U8E172_9BACT</name>
<evidence type="ECO:0000313" key="2">
    <source>
        <dbReference type="EMBL" id="AWI08581.1"/>
    </source>
</evidence>
<keyword evidence="3" id="KW-1185">Reference proteome</keyword>
<proteinExistence type="predicted"/>
<gene>
    <name evidence="2" type="ORF">CKA38_04315</name>
</gene>
<dbReference type="OrthoDB" id="9801392at2"/>
<dbReference type="PANTHER" id="PTHR41878:SF1">
    <property type="entry name" value="TNPR PROTEIN"/>
    <property type="match status" value="1"/>
</dbReference>
<dbReference type="PANTHER" id="PTHR41878">
    <property type="entry name" value="LEXA REPRESSOR-RELATED"/>
    <property type="match status" value="1"/>
</dbReference>
<accession>A0A2U8E172</accession>
<dbReference type="Proteomes" id="UP000244896">
    <property type="component" value="Chromosome"/>
</dbReference>
<dbReference type="Pfam" id="PF07929">
    <property type="entry name" value="PRiA4_ORF3"/>
    <property type="match status" value="1"/>
</dbReference>
<sequence length="207" mass="23455">MISTLDGQHGAPAEKKPNDRALVLLARVAGCEPLIWRRLTVRESMWLHQLHDAIQIAFDWFDYQTHEFAIGNTRYGNPFKRDNIVIEDDRDVTLADVGLATAGMALYRYHFGEGWTVELQVEKTEPCKKNFSPPTCVAGERAGPPEDCGGVEAYNDMLACIKEPHTEIGQEWIEWLGPEYDAERFDINAINKALKERAKHEGKKDGE</sequence>
<reference evidence="2 3" key="1">
    <citation type="journal article" date="2018" name="Syst. Appl. Microbiol.">
        <title>Ereboglobus luteus gen. nov. sp. nov. from cockroach guts, and new insights into the oxygen relationship of the genera Opitutus and Didymococcus (Verrucomicrobia: Opitutaceae).</title>
        <authorList>
            <person name="Tegtmeier D."/>
            <person name="Belitz A."/>
            <person name="Radek R."/>
            <person name="Heimerl T."/>
            <person name="Brune A."/>
        </authorList>
    </citation>
    <scope>NUCLEOTIDE SEQUENCE [LARGE SCALE GENOMIC DNA]</scope>
    <source>
        <strain evidence="2 3">Ho45</strain>
    </source>
</reference>
<dbReference type="InterPro" id="IPR012912">
    <property type="entry name" value="Plasmid_pRiA4b_Orf3-like"/>
</dbReference>
<organism evidence="2 3">
    <name type="scientific">Ereboglobus luteus</name>
    <dbReference type="NCBI Taxonomy" id="1796921"/>
    <lineage>
        <taxon>Bacteria</taxon>
        <taxon>Pseudomonadati</taxon>
        <taxon>Verrucomicrobiota</taxon>
        <taxon>Opitutia</taxon>
        <taxon>Opitutales</taxon>
        <taxon>Opitutaceae</taxon>
        <taxon>Ereboglobus</taxon>
    </lineage>
</organism>
<dbReference type="EMBL" id="CP023004">
    <property type="protein sequence ID" value="AWI08581.1"/>
    <property type="molecule type" value="Genomic_DNA"/>
</dbReference>
<dbReference type="SUPFAM" id="SSF159941">
    <property type="entry name" value="MM3350-like"/>
    <property type="match status" value="1"/>
</dbReference>
<dbReference type="Gene3D" id="3.10.290.30">
    <property type="entry name" value="MM3350-like"/>
    <property type="match status" value="1"/>
</dbReference>
<feature type="domain" description="Plasmid pRiA4b Orf3-like" evidence="1">
    <location>
        <begin position="24"/>
        <end position="188"/>
    </location>
</feature>
<dbReference type="RefSeq" id="WP_108824389.1">
    <property type="nucleotide sequence ID" value="NZ_CP023004.1"/>
</dbReference>
<protein>
    <recommendedName>
        <fullName evidence="1">Plasmid pRiA4b Orf3-like domain-containing protein</fullName>
    </recommendedName>
</protein>